<protein>
    <recommendedName>
        <fullName evidence="1">N-acetyltransferase domain-containing protein</fullName>
    </recommendedName>
</protein>
<dbReference type="InterPro" id="IPR051531">
    <property type="entry name" value="N-acetyltransferase"/>
</dbReference>
<gene>
    <name evidence="2" type="ORF">FC50_GL001184</name>
</gene>
<proteinExistence type="predicted"/>
<sequence length="177" mass="19984">MTELQTGIRTARLTLRNFRPDDAEALFQLFREPDTLRFTRYNDVKLRGDFDQLFTDHFLNNPTAAAIELTTTGAVIGLIEMHTGGVLTYAVRQAFWNHGYVTEAGRAFVDTMFATQPITMVKGEFANENQASGRVLAKLGLHFAGEIGPFTTKDGQEIMATQYTLSREEWATRRRAE</sequence>
<dbReference type="Proteomes" id="UP000051922">
    <property type="component" value="Unassembled WGS sequence"/>
</dbReference>
<dbReference type="Pfam" id="PF13302">
    <property type="entry name" value="Acetyltransf_3"/>
    <property type="match status" value="1"/>
</dbReference>
<dbReference type="GO" id="GO:0016747">
    <property type="term" value="F:acyltransferase activity, transferring groups other than amino-acyl groups"/>
    <property type="evidence" value="ECO:0007669"/>
    <property type="project" value="InterPro"/>
</dbReference>
<evidence type="ECO:0000259" key="1">
    <source>
        <dbReference type="PROSITE" id="PS51186"/>
    </source>
</evidence>
<comment type="caution">
    <text evidence="2">The sequence shown here is derived from an EMBL/GenBank/DDBJ whole genome shotgun (WGS) entry which is preliminary data.</text>
</comment>
<reference evidence="2 3" key="1">
    <citation type="journal article" date="2015" name="Genome Announc.">
        <title>Expanding the biotechnology potential of lactobacilli through comparative genomics of 213 strains and associated genera.</title>
        <authorList>
            <person name="Sun Z."/>
            <person name="Harris H.M."/>
            <person name="McCann A."/>
            <person name="Guo C."/>
            <person name="Argimon S."/>
            <person name="Zhang W."/>
            <person name="Yang X."/>
            <person name="Jeffery I.B."/>
            <person name="Cooney J.C."/>
            <person name="Kagawa T.F."/>
            <person name="Liu W."/>
            <person name="Song Y."/>
            <person name="Salvetti E."/>
            <person name="Wrobel A."/>
            <person name="Rasinkangas P."/>
            <person name="Parkhill J."/>
            <person name="Rea M.C."/>
            <person name="O'Sullivan O."/>
            <person name="Ritari J."/>
            <person name="Douillard F.P."/>
            <person name="Paul Ross R."/>
            <person name="Yang R."/>
            <person name="Briner A.E."/>
            <person name="Felis G.E."/>
            <person name="de Vos W.M."/>
            <person name="Barrangou R."/>
            <person name="Klaenhammer T.R."/>
            <person name="Caufield P.W."/>
            <person name="Cui Y."/>
            <person name="Zhang H."/>
            <person name="O'Toole P.W."/>
        </authorList>
    </citation>
    <scope>NUCLEOTIDE SEQUENCE [LARGE SCALE GENOMIC DNA]</scope>
    <source>
        <strain evidence="2 3">DSM 15945</strain>
    </source>
</reference>
<dbReference type="EMBL" id="AZFJ01000049">
    <property type="protein sequence ID" value="KRL85793.1"/>
    <property type="molecule type" value="Genomic_DNA"/>
</dbReference>
<name>A0A0R1TX45_9LACO</name>
<evidence type="ECO:0000313" key="3">
    <source>
        <dbReference type="Proteomes" id="UP000051922"/>
    </source>
</evidence>
<organism evidence="2 3">
    <name type="scientific">Lacticaseibacillus pantheris DSM 15945 = JCM 12539 = NBRC 106106</name>
    <dbReference type="NCBI Taxonomy" id="1423783"/>
    <lineage>
        <taxon>Bacteria</taxon>
        <taxon>Bacillati</taxon>
        <taxon>Bacillota</taxon>
        <taxon>Bacilli</taxon>
        <taxon>Lactobacillales</taxon>
        <taxon>Lactobacillaceae</taxon>
        <taxon>Lacticaseibacillus</taxon>
    </lineage>
</organism>
<dbReference type="Gene3D" id="3.40.630.30">
    <property type="match status" value="1"/>
</dbReference>
<accession>A0A0R1TX45</accession>
<dbReference type="AlphaFoldDB" id="A0A0R1TX45"/>
<dbReference type="InterPro" id="IPR016181">
    <property type="entry name" value="Acyl_CoA_acyltransferase"/>
</dbReference>
<dbReference type="PROSITE" id="PS51186">
    <property type="entry name" value="GNAT"/>
    <property type="match status" value="1"/>
</dbReference>
<dbReference type="OrthoDB" id="9798081at2"/>
<dbReference type="RefSeq" id="WP_056956699.1">
    <property type="nucleotide sequence ID" value="NZ_AZFJ01000049.1"/>
</dbReference>
<dbReference type="STRING" id="1423783.FC50_GL001184"/>
<dbReference type="PANTHER" id="PTHR43792:SF1">
    <property type="entry name" value="N-ACETYLTRANSFERASE DOMAIN-CONTAINING PROTEIN"/>
    <property type="match status" value="1"/>
</dbReference>
<evidence type="ECO:0000313" key="2">
    <source>
        <dbReference type="EMBL" id="KRL85793.1"/>
    </source>
</evidence>
<keyword evidence="3" id="KW-1185">Reference proteome</keyword>
<dbReference type="SUPFAM" id="SSF55729">
    <property type="entry name" value="Acyl-CoA N-acyltransferases (Nat)"/>
    <property type="match status" value="1"/>
</dbReference>
<dbReference type="PANTHER" id="PTHR43792">
    <property type="entry name" value="GNAT FAMILY, PUTATIVE (AFU_ORTHOLOGUE AFUA_3G00765)-RELATED-RELATED"/>
    <property type="match status" value="1"/>
</dbReference>
<dbReference type="InterPro" id="IPR000182">
    <property type="entry name" value="GNAT_dom"/>
</dbReference>
<dbReference type="PATRIC" id="fig|1423783.4.peg.1226"/>
<feature type="domain" description="N-acetyltransferase" evidence="1">
    <location>
        <begin position="13"/>
        <end position="168"/>
    </location>
</feature>